<evidence type="ECO:0000256" key="5">
    <source>
        <dbReference type="PROSITE-ProRule" id="PRU00278"/>
    </source>
</evidence>
<dbReference type="EMBL" id="QJTE01000004">
    <property type="protein sequence ID" value="PYE82310.1"/>
    <property type="molecule type" value="Genomic_DNA"/>
</dbReference>
<feature type="signal peptide" evidence="6">
    <location>
        <begin position="1"/>
        <end position="28"/>
    </location>
</feature>
<gene>
    <name evidence="8" type="ORF">DFP88_10463</name>
</gene>
<evidence type="ECO:0000256" key="2">
    <source>
        <dbReference type="ARBA" id="ARBA00022729"/>
    </source>
</evidence>
<dbReference type="SUPFAM" id="SSF109998">
    <property type="entry name" value="Triger factor/SurA peptide-binding domain-like"/>
    <property type="match status" value="1"/>
</dbReference>
<accession>A0A318STX7</accession>
<comment type="caution">
    <text evidence="8">The sequence shown here is derived from an EMBL/GenBank/DDBJ whole genome shotgun (WGS) entry which is preliminary data.</text>
</comment>
<evidence type="ECO:0000313" key="9">
    <source>
        <dbReference type="Proteomes" id="UP000248311"/>
    </source>
</evidence>
<dbReference type="PROSITE" id="PS50198">
    <property type="entry name" value="PPIC_PPIASE_2"/>
    <property type="match status" value="1"/>
</dbReference>
<evidence type="ECO:0000256" key="4">
    <source>
        <dbReference type="ARBA" id="ARBA00031484"/>
    </source>
</evidence>
<evidence type="ECO:0000256" key="1">
    <source>
        <dbReference type="ARBA" id="ARBA00018370"/>
    </source>
</evidence>
<dbReference type="InterPro" id="IPR027304">
    <property type="entry name" value="Trigger_fact/SurA_dom_sf"/>
</dbReference>
<dbReference type="Proteomes" id="UP000248311">
    <property type="component" value="Unassembled WGS sequence"/>
</dbReference>
<evidence type="ECO:0000256" key="6">
    <source>
        <dbReference type="SAM" id="SignalP"/>
    </source>
</evidence>
<evidence type="ECO:0000259" key="7">
    <source>
        <dbReference type="PROSITE" id="PS50198"/>
    </source>
</evidence>
<keyword evidence="2 6" id="KW-0732">Signal</keyword>
<dbReference type="SUPFAM" id="SSF54534">
    <property type="entry name" value="FKBP-like"/>
    <property type="match status" value="1"/>
</dbReference>
<dbReference type="GO" id="GO:0003755">
    <property type="term" value="F:peptidyl-prolyl cis-trans isomerase activity"/>
    <property type="evidence" value="ECO:0007669"/>
    <property type="project" value="UniProtKB-KW"/>
</dbReference>
<keyword evidence="5" id="KW-0413">Isomerase</keyword>
<protein>
    <recommendedName>
        <fullName evidence="1">Parvulin-like PPIase</fullName>
    </recommendedName>
    <alternativeName>
        <fullName evidence="3">Peptidyl-prolyl cis-trans isomerase plp</fullName>
    </alternativeName>
    <alternativeName>
        <fullName evidence="4">Rotamase plp</fullName>
    </alternativeName>
</protein>
<sequence>MKTLSTSRFRGAVAALALAAMAPAAASAQSAFSPAITVDGAAITYWEIDQRVRLLQAFNTPGDLREVARQQLVEERLKGAELERQGLTLDEAGLREAQEEFAGRANLTLEQFRAQLSQDGIAPEAFRDYVSINLAWRDYIRARFGPQTSASEEDILRQAMRPDPGQSTELLLSEIIIATPPQMPPEIRVRAREVSQQIAAITSADEFSEAARQVSALPSREDGGRLGWVPVANYPAPIVEQILELSPGQVTQPIQIPNGIALFQLRGQREVDSSPAIVEIDYAAFAIPGPLEAAQEAAGAVAGRVDVCDDLYGVAQGLPPERLVREAVAPAALPDGYAAAMAPLDGNEYTLLPRADGGLTFLMLCARRPAAVASGDAQELDSLLRGAQLQRYDEILLAELRAQAIITGE</sequence>
<evidence type="ECO:0000256" key="3">
    <source>
        <dbReference type="ARBA" id="ARBA00030642"/>
    </source>
</evidence>
<dbReference type="InterPro" id="IPR050280">
    <property type="entry name" value="OMP_Chaperone_SurA"/>
</dbReference>
<dbReference type="InterPro" id="IPR046357">
    <property type="entry name" value="PPIase_dom_sf"/>
</dbReference>
<dbReference type="Pfam" id="PF00639">
    <property type="entry name" value="Rotamase"/>
    <property type="match status" value="1"/>
</dbReference>
<proteinExistence type="predicted"/>
<organism evidence="8 9">
    <name type="scientific">Pseudoroseicyclus aestuarii</name>
    <dbReference type="NCBI Taxonomy" id="1795041"/>
    <lineage>
        <taxon>Bacteria</taxon>
        <taxon>Pseudomonadati</taxon>
        <taxon>Pseudomonadota</taxon>
        <taxon>Alphaproteobacteria</taxon>
        <taxon>Rhodobacterales</taxon>
        <taxon>Paracoccaceae</taxon>
        <taxon>Pseudoroseicyclus</taxon>
    </lineage>
</organism>
<dbReference type="InterPro" id="IPR000297">
    <property type="entry name" value="PPIase_PpiC"/>
</dbReference>
<evidence type="ECO:0000313" key="8">
    <source>
        <dbReference type="EMBL" id="PYE82310.1"/>
    </source>
</evidence>
<dbReference type="PANTHER" id="PTHR47637:SF1">
    <property type="entry name" value="CHAPERONE SURA"/>
    <property type="match status" value="1"/>
</dbReference>
<dbReference type="AlphaFoldDB" id="A0A318STX7"/>
<keyword evidence="9" id="KW-1185">Reference proteome</keyword>
<dbReference type="InterPro" id="IPR023058">
    <property type="entry name" value="PPIase_PpiC_CS"/>
</dbReference>
<feature type="chain" id="PRO_5016289053" description="Parvulin-like PPIase" evidence="6">
    <location>
        <begin position="29"/>
        <end position="409"/>
    </location>
</feature>
<name>A0A318STX7_9RHOB</name>
<dbReference type="Gene3D" id="1.10.4030.10">
    <property type="entry name" value="Porin chaperone SurA, peptide-binding domain"/>
    <property type="match status" value="1"/>
</dbReference>
<feature type="domain" description="PpiC" evidence="7">
    <location>
        <begin position="167"/>
        <end position="267"/>
    </location>
</feature>
<keyword evidence="5" id="KW-0697">Rotamase</keyword>
<dbReference type="PROSITE" id="PS01096">
    <property type="entry name" value="PPIC_PPIASE_1"/>
    <property type="match status" value="1"/>
</dbReference>
<dbReference type="PANTHER" id="PTHR47637">
    <property type="entry name" value="CHAPERONE SURA"/>
    <property type="match status" value="1"/>
</dbReference>
<dbReference type="Gene3D" id="3.10.50.40">
    <property type="match status" value="1"/>
</dbReference>
<reference evidence="8 9" key="1">
    <citation type="submission" date="2018-06" db="EMBL/GenBank/DDBJ databases">
        <title>Genomic Encyclopedia of Type Strains, Phase III (KMG-III): the genomes of soil and plant-associated and newly described type strains.</title>
        <authorList>
            <person name="Whitman W."/>
        </authorList>
    </citation>
    <scope>NUCLEOTIDE SEQUENCE [LARGE SCALE GENOMIC DNA]</scope>
    <source>
        <strain evidence="8 9">CECT 9025</strain>
    </source>
</reference>